<dbReference type="Proteomes" id="UP001174934">
    <property type="component" value="Unassembled WGS sequence"/>
</dbReference>
<evidence type="ECO:0000313" key="2">
    <source>
        <dbReference type="EMBL" id="KAK0635726.1"/>
    </source>
</evidence>
<gene>
    <name evidence="2" type="ORF">B0T17DRAFT_612547</name>
</gene>
<name>A0AA39XLD8_9PEZI</name>
<feature type="compositionally biased region" description="Gly residues" evidence="1">
    <location>
        <begin position="178"/>
        <end position="187"/>
    </location>
</feature>
<reference evidence="2" key="1">
    <citation type="submission" date="2023-06" db="EMBL/GenBank/DDBJ databases">
        <title>Genome-scale phylogeny and comparative genomics of the fungal order Sordariales.</title>
        <authorList>
            <consortium name="Lawrence Berkeley National Laboratory"/>
            <person name="Hensen N."/>
            <person name="Bonometti L."/>
            <person name="Westerberg I."/>
            <person name="Brannstrom I.O."/>
            <person name="Guillou S."/>
            <person name="Cros-Aarteil S."/>
            <person name="Calhoun S."/>
            <person name="Haridas S."/>
            <person name="Kuo A."/>
            <person name="Mondo S."/>
            <person name="Pangilinan J."/>
            <person name="Riley R."/>
            <person name="LaButti K."/>
            <person name="Andreopoulos B."/>
            <person name="Lipzen A."/>
            <person name="Chen C."/>
            <person name="Yanf M."/>
            <person name="Daum C."/>
            <person name="Ng V."/>
            <person name="Clum A."/>
            <person name="Steindorff A."/>
            <person name="Ohm R."/>
            <person name="Martin F."/>
            <person name="Silar P."/>
            <person name="Natvig D."/>
            <person name="Lalanne C."/>
            <person name="Gautier V."/>
            <person name="Ament-velasquez S.L."/>
            <person name="Kruys A."/>
            <person name="Hutchinson M.I."/>
            <person name="Powell A.J."/>
            <person name="Barry K."/>
            <person name="Miller A.N."/>
            <person name="Grigoriev I.V."/>
            <person name="Debuchy R."/>
            <person name="Gladieux P."/>
            <person name="Thoren M.H."/>
            <person name="Johannesson H."/>
        </authorList>
    </citation>
    <scope>NUCLEOTIDE SEQUENCE</scope>
    <source>
        <strain evidence="2">SMH3391-2</strain>
    </source>
</reference>
<feature type="compositionally biased region" description="Pro residues" evidence="1">
    <location>
        <begin position="81"/>
        <end position="93"/>
    </location>
</feature>
<sequence>MKRHHLEEKVQLKIRRQNDRWMAHMRDRLQRDAEKKLMAGKLKHPETPAPTWYVRAADDEVPGFDKYALHVWNKVKGVFEHPPPPPPPAPPLEPVRDPANDPWLYGVSESERAQQFVPGQWSGPGQEGFCADLDFGSDDEEEEEEREKEDNKRKRNEEEMEGDTIMAKSPVVRKKRCNGGGKSRSSQ</sequence>
<evidence type="ECO:0000256" key="1">
    <source>
        <dbReference type="SAM" id="MobiDB-lite"/>
    </source>
</evidence>
<feature type="compositionally biased region" description="Basic and acidic residues" evidence="1">
    <location>
        <begin position="148"/>
        <end position="157"/>
    </location>
</feature>
<comment type="caution">
    <text evidence="2">The sequence shown here is derived from an EMBL/GenBank/DDBJ whole genome shotgun (WGS) entry which is preliminary data.</text>
</comment>
<keyword evidence="3" id="KW-1185">Reference proteome</keyword>
<evidence type="ECO:0000313" key="3">
    <source>
        <dbReference type="Proteomes" id="UP001174934"/>
    </source>
</evidence>
<accession>A0AA39XLD8</accession>
<feature type="compositionally biased region" description="Acidic residues" evidence="1">
    <location>
        <begin position="135"/>
        <end position="147"/>
    </location>
</feature>
<feature type="region of interest" description="Disordered" evidence="1">
    <location>
        <begin position="78"/>
        <end position="187"/>
    </location>
</feature>
<organism evidence="2 3">
    <name type="scientific">Bombardia bombarda</name>
    <dbReference type="NCBI Taxonomy" id="252184"/>
    <lineage>
        <taxon>Eukaryota</taxon>
        <taxon>Fungi</taxon>
        <taxon>Dikarya</taxon>
        <taxon>Ascomycota</taxon>
        <taxon>Pezizomycotina</taxon>
        <taxon>Sordariomycetes</taxon>
        <taxon>Sordariomycetidae</taxon>
        <taxon>Sordariales</taxon>
        <taxon>Lasiosphaeriaceae</taxon>
        <taxon>Bombardia</taxon>
    </lineage>
</organism>
<proteinExistence type="predicted"/>
<protein>
    <submittedName>
        <fullName evidence="2">Uncharacterized protein</fullName>
    </submittedName>
</protein>
<dbReference type="AlphaFoldDB" id="A0AA39XLD8"/>
<dbReference type="EMBL" id="JAULSR010000001">
    <property type="protein sequence ID" value="KAK0635726.1"/>
    <property type="molecule type" value="Genomic_DNA"/>
</dbReference>